<feature type="region of interest" description="Disordered" evidence="1">
    <location>
        <begin position="1"/>
        <end position="49"/>
    </location>
</feature>
<sequence length="81" mass="8823">MNTDDVMLDLPHTLPEGGPTDFTAPDTPAKDAHSATAPSAVANGSGPGSWNTKKFRDEYEYVKARLVDQAYTSGMYPWFTI</sequence>
<dbReference type="Proteomes" id="UP001321760">
    <property type="component" value="Unassembled WGS sequence"/>
</dbReference>
<evidence type="ECO:0000313" key="2">
    <source>
        <dbReference type="EMBL" id="KAK4449342.1"/>
    </source>
</evidence>
<comment type="caution">
    <text evidence="2">The sequence shown here is derived from an EMBL/GenBank/DDBJ whole genome shotgun (WGS) entry which is preliminary data.</text>
</comment>
<protein>
    <submittedName>
        <fullName evidence="2">Uncharacterized protein</fullName>
    </submittedName>
</protein>
<dbReference type="AlphaFoldDB" id="A0AAV9GMD4"/>
<evidence type="ECO:0000313" key="3">
    <source>
        <dbReference type="Proteomes" id="UP001321760"/>
    </source>
</evidence>
<organism evidence="2 3">
    <name type="scientific">Podospora aff. communis PSN243</name>
    <dbReference type="NCBI Taxonomy" id="3040156"/>
    <lineage>
        <taxon>Eukaryota</taxon>
        <taxon>Fungi</taxon>
        <taxon>Dikarya</taxon>
        <taxon>Ascomycota</taxon>
        <taxon>Pezizomycotina</taxon>
        <taxon>Sordariomycetes</taxon>
        <taxon>Sordariomycetidae</taxon>
        <taxon>Sordariales</taxon>
        <taxon>Podosporaceae</taxon>
        <taxon>Podospora</taxon>
    </lineage>
</organism>
<reference evidence="2" key="2">
    <citation type="submission" date="2023-05" db="EMBL/GenBank/DDBJ databases">
        <authorList>
            <consortium name="Lawrence Berkeley National Laboratory"/>
            <person name="Steindorff A."/>
            <person name="Hensen N."/>
            <person name="Bonometti L."/>
            <person name="Westerberg I."/>
            <person name="Brannstrom I.O."/>
            <person name="Guillou S."/>
            <person name="Cros-Aarteil S."/>
            <person name="Calhoun S."/>
            <person name="Haridas S."/>
            <person name="Kuo A."/>
            <person name="Mondo S."/>
            <person name="Pangilinan J."/>
            <person name="Riley R."/>
            <person name="Labutti K."/>
            <person name="Andreopoulos B."/>
            <person name="Lipzen A."/>
            <person name="Chen C."/>
            <person name="Yanf M."/>
            <person name="Daum C."/>
            <person name="Ng V."/>
            <person name="Clum A."/>
            <person name="Ohm R."/>
            <person name="Martin F."/>
            <person name="Silar P."/>
            <person name="Natvig D."/>
            <person name="Lalanne C."/>
            <person name="Gautier V."/>
            <person name="Ament-Velasquez S.L."/>
            <person name="Kruys A."/>
            <person name="Hutchinson M.I."/>
            <person name="Powell A.J."/>
            <person name="Barry K."/>
            <person name="Miller A.N."/>
            <person name="Grigoriev I.V."/>
            <person name="Debuchy R."/>
            <person name="Gladieux P."/>
            <person name="Thoren M.H."/>
            <person name="Johannesson H."/>
        </authorList>
    </citation>
    <scope>NUCLEOTIDE SEQUENCE</scope>
    <source>
        <strain evidence="2">PSN243</strain>
    </source>
</reference>
<keyword evidence="3" id="KW-1185">Reference proteome</keyword>
<evidence type="ECO:0000256" key="1">
    <source>
        <dbReference type="SAM" id="MobiDB-lite"/>
    </source>
</evidence>
<dbReference type="EMBL" id="MU865938">
    <property type="protein sequence ID" value="KAK4449342.1"/>
    <property type="molecule type" value="Genomic_DNA"/>
</dbReference>
<proteinExistence type="predicted"/>
<name>A0AAV9GMD4_9PEZI</name>
<gene>
    <name evidence="2" type="ORF">QBC34DRAFT_405679</name>
</gene>
<reference evidence="2" key="1">
    <citation type="journal article" date="2023" name="Mol. Phylogenet. Evol.">
        <title>Genome-scale phylogeny and comparative genomics of the fungal order Sordariales.</title>
        <authorList>
            <person name="Hensen N."/>
            <person name="Bonometti L."/>
            <person name="Westerberg I."/>
            <person name="Brannstrom I.O."/>
            <person name="Guillou S."/>
            <person name="Cros-Aarteil S."/>
            <person name="Calhoun S."/>
            <person name="Haridas S."/>
            <person name="Kuo A."/>
            <person name="Mondo S."/>
            <person name="Pangilinan J."/>
            <person name="Riley R."/>
            <person name="LaButti K."/>
            <person name="Andreopoulos B."/>
            <person name="Lipzen A."/>
            <person name="Chen C."/>
            <person name="Yan M."/>
            <person name="Daum C."/>
            <person name="Ng V."/>
            <person name="Clum A."/>
            <person name="Steindorff A."/>
            <person name="Ohm R.A."/>
            <person name="Martin F."/>
            <person name="Silar P."/>
            <person name="Natvig D.O."/>
            <person name="Lalanne C."/>
            <person name="Gautier V."/>
            <person name="Ament-Velasquez S.L."/>
            <person name="Kruys A."/>
            <person name="Hutchinson M.I."/>
            <person name="Powell A.J."/>
            <person name="Barry K."/>
            <person name="Miller A.N."/>
            <person name="Grigoriev I.V."/>
            <person name="Debuchy R."/>
            <person name="Gladieux P."/>
            <person name="Hiltunen Thoren M."/>
            <person name="Johannesson H."/>
        </authorList>
    </citation>
    <scope>NUCLEOTIDE SEQUENCE</scope>
    <source>
        <strain evidence="2">PSN243</strain>
    </source>
</reference>
<accession>A0AAV9GMD4</accession>